<evidence type="ECO:0000256" key="12">
    <source>
        <dbReference type="SAM" id="Phobius"/>
    </source>
</evidence>
<name>A0AAV2BGQ0_9ARAC</name>
<evidence type="ECO:0000256" key="3">
    <source>
        <dbReference type="ARBA" id="ARBA00022475"/>
    </source>
</evidence>
<dbReference type="InterPro" id="IPR040326">
    <property type="entry name" value="HAP2/GCS1"/>
</dbReference>
<keyword evidence="7" id="KW-0446">Lipid-binding</keyword>
<comment type="subcellular location">
    <subcellularLocation>
        <location evidence="1">Cell membrane</location>
        <topology evidence="1">Single-pass type I membrane protein</topology>
    </subcellularLocation>
</comment>
<proteinExistence type="inferred from homology"/>
<dbReference type="InterPro" id="IPR018928">
    <property type="entry name" value="HAP2/GCS1_dom"/>
</dbReference>
<comment type="caution">
    <text evidence="14">The sequence shown here is derived from an EMBL/GenBank/DDBJ whole genome shotgun (WGS) entry which is preliminary data.</text>
</comment>
<protein>
    <recommendedName>
        <fullName evidence="13">Generative cell specific-1/HAP2 domain-containing protein</fullName>
    </recommendedName>
</protein>
<evidence type="ECO:0000256" key="5">
    <source>
        <dbReference type="ARBA" id="ARBA00022729"/>
    </source>
</evidence>
<feature type="compositionally biased region" description="Basic residues" evidence="11">
    <location>
        <begin position="427"/>
        <end position="436"/>
    </location>
</feature>
<dbReference type="PANTHER" id="PTHR31764:SF0">
    <property type="entry name" value="GENERATIVE CELL SPECIFIC-1_HAP2 DOMAIN-CONTAINING PROTEIN"/>
    <property type="match status" value="1"/>
</dbReference>
<evidence type="ECO:0000259" key="13">
    <source>
        <dbReference type="Pfam" id="PF10699"/>
    </source>
</evidence>
<keyword evidence="15" id="KW-1185">Reference proteome</keyword>
<evidence type="ECO:0000256" key="1">
    <source>
        <dbReference type="ARBA" id="ARBA00004251"/>
    </source>
</evidence>
<keyword evidence="9" id="KW-1015">Disulfide bond</keyword>
<dbReference type="Pfam" id="PF10699">
    <property type="entry name" value="HAP2-GCS1"/>
    <property type="match status" value="1"/>
</dbReference>
<keyword evidence="6 12" id="KW-1133">Transmembrane helix</keyword>
<dbReference type="AlphaFoldDB" id="A0AAV2BGQ0"/>
<evidence type="ECO:0000256" key="7">
    <source>
        <dbReference type="ARBA" id="ARBA00023121"/>
    </source>
</evidence>
<feature type="compositionally biased region" description="Polar residues" evidence="11">
    <location>
        <begin position="471"/>
        <end position="482"/>
    </location>
</feature>
<evidence type="ECO:0000256" key="10">
    <source>
        <dbReference type="ARBA" id="ARBA00023279"/>
    </source>
</evidence>
<organism evidence="14 15">
    <name type="scientific">Larinioides sclopetarius</name>
    <dbReference type="NCBI Taxonomy" id="280406"/>
    <lineage>
        <taxon>Eukaryota</taxon>
        <taxon>Metazoa</taxon>
        <taxon>Ecdysozoa</taxon>
        <taxon>Arthropoda</taxon>
        <taxon>Chelicerata</taxon>
        <taxon>Arachnida</taxon>
        <taxon>Araneae</taxon>
        <taxon>Araneomorphae</taxon>
        <taxon>Entelegynae</taxon>
        <taxon>Araneoidea</taxon>
        <taxon>Araneidae</taxon>
        <taxon>Larinioides</taxon>
    </lineage>
</organism>
<evidence type="ECO:0000256" key="9">
    <source>
        <dbReference type="ARBA" id="ARBA00023157"/>
    </source>
</evidence>
<keyword evidence="10" id="KW-0278">Fertilization</keyword>
<reference evidence="14 15" key="1">
    <citation type="submission" date="2024-04" db="EMBL/GenBank/DDBJ databases">
        <authorList>
            <person name="Rising A."/>
            <person name="Reimegard J."/>
            <person name="Sonavane S."/>
            <person name="Akerstrom W."/>
            <person name="Nylinder S."/>
            <person name="Hedman E."/>
            <person name="Kallberg Y."/>
        </authorList>
    </citation>
    <scope>NUCLEOTIDE SEQUENCE [LARGE SCALE GENOMIC DNA]</scope>
</reference>
<dbReference type="GO" id="GO:0007338">
    <property type="term" value="P:single fertilization"/>
    <property type="evidence" value="ECO:0007669"/>
    <property type="project" value="UniProtKB-KW"/>
</dbReference>
<accession>A0AAV2BGQ0</accession>
<dbReference type="GO" id="GO:0005886">
    <property type="term" value="C:plasma membrane"/>
    <property type="evidence" value="ECO:0007669"/>
    <property type="project" value="UniProtKB-SubCell"/>
</dbReference>
<evidence type="ECO:0000313" key="14">
    <source>
        <dbReference type="EMBL" id="CAL1295420.1"/>
    </source>
</evidence>
<evidence type="ECO:0000256" key="4">
    <source>
        <dbReference type="ARBA" id="ARBA00022692"/>
    </source>
</evidence>
<gene>
    <name evidence="14" type="ORF">LARSCL_LOCUS19263</name>
</gene>
<dbReference type="GO" id="GO:0008289">
    <property type="term" value="F:lipid binding"/>
    <property type="evidence" value="ECO:0007669"/>
    <property type="project" value="UniProtKB-KW"/>
</dbReference>
<comment type="similarity">
    <text evidence="2">Belongs to the HAP2/GCS1 family.</text>
</comment>
<sequence>MPGVEMDKLPPAVKNGATDYLLMKKTVINPIGNECNKAGISYKGFARQPNRCDVEKGTCLENQPLDFWESDNEKRKTGQKGAHLLQNYGTPYKDPIIINKETKEHWLALEYYDDQRTMLTIEFNADDITILTPGKNVQISKVITESTEKKITFYVYLTNKDLSPTTLFAKAIDCQFGVPDSTNETSLVPPQNREELVLDTQPGKIELFETLKCTVVAGSGIYGVVARREVLVKPLHRCICYYHCLCKCMGESLTCEPMEIKDFHAAGFRGSLPILTAKPPHRVWIVAHPFLAILAFLLLLLLLGLVKGLCGVMGYKRISYYGLRKLIYGKRTIKHYHEKDLKKRDVVYNNDGYPINPDTKKPVRAFSEEIILAMNAFFLCIWPYMKIVDWLGDCKKEKKDEDVISTDDESSLHGKYKKETDDTKFKPSLKHLHNRISNRVSEHPQHPPPQRPGDRKPQDAPNAENIRSGRSLRNTISDSALESNKYRSDPDLSVLQKEQANWQKGAHMVQHVKK</sequence>
<keyword evidence="3" id="KW-1003">Cell membrane</keyword>
<evidence type="ECO:0000313" key="15">
    <source>
        <dbReference type="Proteomes" id="UP001497382"/>
    </source>
</evidence>
<keyword evidence="4 12" id="KW-0812">Transmembrane</keyword>
<evidence type="ECO:0000256" key="6">
    <source>
        <dbReference type="ARBA" id="ARBA00022989"/>
    </source>
</evidence>
<evidence type="ECO:0000256" key="8">
    <source>
        <dbReference type="ARBA" id="ARBA00023136"/>
    </source>
</evidence>
<keyword evidence="8 12" id="KW-0472">Membrane</keyword>
<feature type="transmembrane region" description="Helical" evidence="12">
    <location>
        <begin position="290"/>
        <end position="315"/>
    </location>
</feature>
<dbReference type="EMBL" id="CAXIEN010000370">
    <property type="protein sequence ID" value="CAL1295420.1"/>
    <property type="molecule type" value="Genomic_DNA"/>
</dbReference>
<feature type="region of interest" description="Disordered" evidence="11">
    <location>
        <begin position="402"/>
        <end position="490"/>
    </location>
</feature>
<dbReference type="Proteomes" id="UP001497382">
    <property type="component" value="Unassembled WGS sequence"/>
</dbReference>
<evidence type="ECO:0000256" key="2">
    <source>
        <dbReference type="ARBA" id="ARBA00010929"/>
    </source>
</evidence>
<evidence type="ECO:0000256" key="11">
    <source>
        <dbReference type="SAM" id="MobiDB-lite"/>
    </source>
</evidence>
<keyword evidence="5" id="KW-0732">Signal</keyword>
<dbReference type="PANTHER" id="PTHR31764">
    <property type="entry name" value="PROTEIN HAPLESS 2"/>
    <property type="match status" value="1"/>
</dbReference>
<feature type="domain" description="Generative cell specific-1/HAP2" evidence="13">
    <location>
        <begin position="12"/>
        <end position="200"/>
    </location>
</feature>